<evidence type="ECO:0000313" key="2">
    <source>
        <dbReference type="EMBL" id="KZV97379.1"/>
    </source>
</evidence>
<dbReference type="EMBL" id="KV425931">
    <property type="protein sequence ID" value="KZV97379.1"/>
    <property type="molecule type" value="Genomic_DNA"/>
</dbReference>
<proteinExistence type="predicted"/>
<keyword evidence="1" id="KW-0732">Signal</keyword>
<evidence type="ECO:0000313" key="3">
    <source>
        <dbReference type="Proteomes" id="UP000077266"/>
    </source>
</evidence>
<gene>
    <name evidence="2" type="ORF">EXIGLDRAFT_764503</name>
</gene>
<reference evidence="2 3" key="1">
    <citation type="journal article" date="2016" name="Mol. Biol. Evol.">
        <title>Comparative Genomics of Early-Diverging Mushroom-Forming Fungi Provides Insights into the Origins of Lignocellulose Decay Capabilities.</title>
        <authorList>
            <person name="Nagy L.G."/>
            <person name="Riley R."/>
            <person name="Tritt A."/>
            <person name="Adam C."/>
            <person name="Daum C."/>
            <person name="Floudas D."/>
            <person name="Sun H."/>
            <person name="Yadav J.S."/>
            <person name="Pangilinan J."/>
            <person name="Larsson K.H."/>
            <person name="Matsuura K."/>
            <person name="Barry K."/>
            <person name="Labutti K."/>
            <person name="Kuo R."/>
            <person name="Ohm R.A."/>
            <person name="Bhattacharya S.S."/>
            <person name="Shirouzu T."/>
            <person name="Yoshinaga Y."/>
            <person name="Martin F.M."/>
            <person name="Grigoriev I.V."/>
            <person name="Hibbett D.S."/>
        </authorList>
    </citation>
    <scope>NUCLEOTIDE SEQUENCE [LARGE SCALE GENOMIC DNA]</scope>
    <source>
        <strain evidence="2 3">HHB12029</strain>
    </source>
</reference>
<evidence type="ECO:0000256" key="1">
    <source>
        <dbReference type="SAM" id="SignalP"/>
    </source>
</evidence>
<protein>
    <submittedName>
        <fullName evidence="2">Uncharacterized protein</fullName>
    </submittedName>
</protein>
<dbReference type="Proteomes" id="UP000077266">
    <property type="component" value="Unassembled WGS sequence"/>
</dbReference>
<keyword evidence="3" id="KW-1185">Reference proteome</keyword>
<feature type="signal peptide" evidence="1">
    <location>
        <begin position="1"/>
        <end position="29"/>
    </location>
</feature>
<feature type="chain" id="PRO_5007871016" evidence="1">
    <location>
        <begin position="30"/>
        <end position="99"/>
    </location>
</feature>
<accession>A0A166B2Q5</accession>
<sequence>MHATGVRSLFPLAVAVALVGSTFPVSVSAYNAADLFPIPVEASWTTSLAATGLPDGVVKIALDDKAVNLTKDAGGQPHDLVDAPGSGVDGKVWRAFYPK</sequence>
<name>A0A166B2Q5_EXIGL</name>
<organism evidence="2 3">
    <name type="scientific">Exidia glandulosa HHB12029</name>
    <dbReference type="NCBI Taxonomy" id="1314781"/>
    <lineage>
        <taxon>Eukaryota</taxon>
        <taxon>Fungi</taxon>
        <taxon>Dikarya</taxon>
        <taxon>Basidiomycota</taxon>
        <taxon>Agaricomycotina</taxon>
        <taxon>Agaricomycetes</taxon>
        <taxon>Auriculariales</taxon>
        <taxon>Exidiaceae</taxon>
        <taxon>Exidia</taxon>
    </lineage>
</organism>
<dbReference type="AlphaFoldDB" id="A0A166B2Q5"/>
<dbReference type="InParanoid" id="A0A166B2Q5"/>